<keyword evidence="4 7" id="KW-0255">Endonuclease</keyword>
<dbReference type="Gene3D" id="3.40.390.30">
    <property type="entry name" value="Metalloproteases ('zincins'), catalytic domain"/>
    <property type="match status" value="1"/>
</dbReference>
<dbReference type="GO" id="GO:0005737">
    <property type="term" value="C:cytoplasm"/>
    <property type="evidence" value="ECO:0007669"/>
    <property type="project" value="UniProtKB-SubCell"/>
</dbReference>
<dbReference type="PROSITE" id="PS01306">
    <property type="entry name" value="UPF0054"/>
    <property type="match status" value="1"/>
</dbReference>
<dbReference type="PANTHER" id="PTHR46986">
    <property type="entry name" value="ENDORIBONUCLEASE YBEY, CHLOROPLASTIC"/>
    <property type="match status" value="1"/>
</dbReference>
<comment type="subcellular location">
    <subcellularLocation>
        <location evidence="7">Cytoplasm</location>
    </subcellularLocation>
</comment>
<evidence type="ECO:0000313" key="9">
    <source>
        <dbReference type="Proteomes" id="UP000005096"/>
    </source>
</evidence>
<dbReference type="HAMAP" id="MF_00009">
    <property type="entry name" value="Endoribonucl_YbeY"/>
    <property type="match status" value="1"/>
</dbReference>
<keyword evidence="7" id="KW-0698">rRNA processing</keyword>
<protein>
    <recommendedName>
        <fullName evidence="7">Endoribonuclease YbeY</fullName>
        <ecNumber evidence="7">3.1.-.-</ecNumber>
    </recommendedName>
</protein>
<keyword evidence="9" id="KW-1185">Reference proteome</keyword>
<dbReference type="PaxDb" id="584708-Apau_1292"/>
<dbReference type="SUPFAM" id="SSF55486">
    <property type="entry name" value="Metalloproteases ('zincins'), catalytic domain"/>
    <property type="match status" value="1"/>
</dbReference>
<dbReference type="AlphaFoldDB" id="E3CYT8"/>
<dbReference type="PANTHER" id="PTHR46986:SF1">
    <property type="entry name" value="ENDORIBONUCLEASE YBEY, CHLOROPLASTIC"/>
    <property type="match status" value="1"/>
</dbReference>
<dbReference type="GO" id="GO:0006364">
    <property type="term" value="P:rRNA processing"/>
    <property type="evidence" value="ECO:0007669"/>
    <property type="project" value="UniProtKB-UniRule"/>
</dbReference>
<dbReference type="OrthoDB" id="9807740at2"/>
<dbReference type="InterPro" id="IPR020549">
    <property type="entry name" value="YbeY_CS"/>
</dbReference>
<dbReference type="GO" id="GO:0004222">
    <property type="term" value="F:metalloendopeptidase activity"/>
    <property type="evidence" value="ECO:0007669"/>
    <property type="project" value="InterPro"/>
</dbReference>
<feature type="binding site" evidence="7">
    <location>
        <position position="134"/>
    </location>
    <ligand>
        <name>Zn(2+)</name>
        <dbReference type="ChEBI" id="CHEBI:29105"/>
        <note>catalytic</note>
    </ligand>
</feature>
<dbReference type="eggNOG" id="COG0319">
    <property type="taxonomic scope" value="Bacteria"/>
</dbReference>
<evidence type="ECO:0000256" key="3">
    <source>
        <dbReference type="ARBA" id="ARBA00022723"/>
    </source>
</evidence>
<dbReference type="Pfam" id="PF02130">
    <property type="entry name" value="YbeY"/>
    <property type="match status" value="1"/>
</dbReference>
<reference evidence="8 9" key="1">
    <citation type="journal article" date="2010" name="Stand. Genomic Sci.">
        <title>Non-contiguous finished genome sequence of Aminomonas paucivorans type strain (GLU-3).</title>
        <authorList>
            <person name="Pitluck S."/>
            <person name="Yasawong M."/>
            <person name="Held B."/>
            <person name="Lapidus A."/>
            <person name="Nolan M."/>
            <person name="Copeland A."/>
            <person name="Lucas S."/>
            <person name="Del Rio T.G."/>
            <person name="Tice H."/>
            <person name="Cheng J.F."/>
            <person name="Chertkov O."/>
            <person name="Goodwin L."/>
            <person name="Tapia R."/>
            <person name="Han C."/>
            <person name="Liolios K."/>
            <person name="Ivanova N."/>
            <person name="Mavromatis K."/>
            <person name="Ovchinnikova G."/>
            <person name="Pati A."/>
            <person name="Chen A."/>
            <person name="Palaniappan K."/>
            <person name="Land M."/>
            <person name="Hauser L."/>
            <person name="Chang Y.J."/>
            <person name="Jeffries C.D."/>
            <person name="Pukall R."/>
            <person name="Spring S."/>
            <person name="Rohde M."/>
            <person name="Sikorski J."/>
            <person name="Goker M."/>
            <person name="Woyke T."/>
            <person name="Bristow J."/>
            <person name="Eisen J.A."/>
            <person name="Markowitz V."/>
            <person name="Hugenholtz P."/>
            <person name="Kyrpides N.C."/>
            <person name="Klenk H.P."/>
        </authorList>
    </citation>
    <scope>NUCLEOTIDE SEQUENCE [LARGE SCALE GENOMIC DNA]</scope>
    <source>
        <strain evidence="8 9">DSM 12260</strain>
    </source>
</reference>
<feature type="binding site" evidence="7">
    <location>
        <position position="140"/>
    </location>
    <ligand>
        <name>Zn(2+)</name>
        <dbReference type="ChEBI" id="CHEBI:29105"/>
        <note>catalytic</note>
    </ligand>
</feature>
<dbReference type="GO" id="GO:0008270">
    <property type="term" value="F:zinc ion binding"/>
    <property type="evidence" value="ECO:0007669"/>
    <property type="project" value="UniProtKB-UniRule"/>
</dbReference>
<dbReference type="InterPro" id="IPR002036">
    <property type="entry name" value="YbeY"/>
</dbReference>
<proteinExistence type="inferred from homology"/>
<evidence type="ECO:0000256" key="5">
    <source>
        <dbReference type="ARBA" id="ARBA00022801"/>
    </source>
</evidence>
<evidence type="ECO:0000313" key="8">
    <source>
        <dbReference type="EMBL" id="EFQ23716.1"/>
    </source>
</evidence>
<evidence type="ECO:0000256" key="6">
    <source>
        <dbReference type="ARBA" id="ARBA00022833"/>
    </source>
</evidence>
<dbReference type="InterPro" id="IPR023091">
    <property type="entry name" value="MetalPrtase_cat_dom_sf_prd"/>
</dbReference>
<keyword evidence="6 7" id="KW-0862">Zinc</keyword>
<name>E3CYT8_9BACT</name>
<sequence>MKVVLNWGASLPPEPFAGEEGEALQDRIRCVWARLLLAEGTLPSGEETREAEVSVSFVDPNSMAELNRTYRQVEGPTDVLSFPLWEEEGRFCPPPWEVLPLGDVVICPDQVQPQEGGGSKERQMLLVLHHGFLHLLGWDHDTPQKEQDMWELQERMVSDTLEGNFASWAHS</sequence>
<gene>
    <name evidence="7" type="primary">ybeY</name>
    <name evidence="8" type="ORF">Apau_1292</name>
</gene>
<keyword evidence="3 7" id="KW-0479">Metal-binding</keyword>
<keyword evidence="5 7" id="KW-0378">Hydrolase</keyword>
<organism evidence="8 9">
    <name type="scientific">Aminomonas paucivorans DSM 12260</name>
    <dbReference type="NCBI Taxonomy" id="584708"/>
    <lineage>
        <taxon>Bacteria</taxon>
        <taxon>Thermotogati</taxon>
        <taxon>Synergistota</taxon>
        <taxon>Synergistia</taxon>
        <taxon>Synergistales</taxon>
        <taxon>Synergistaceae</taxon>
        <taxon>Aminomonas</taxon>
    </lineage>
</organism>
<dbReference type="RefSeq" id="WP_006300918.1">
    <property type="nucleotide sequence ID" value="NZ_CM001022.1"/>
</dbReference>
<evidence type="ECO:0000256" key="1">
    <source>
        <dbReference type="ARBA" id="ARBA00010875"/>
    </source>
</evidence>
<dbReference type="GO" id="GO:0004521">
    <property type="term" value="F:RNA endonuclease activity"/>
    <property type="evidence" value="ECO:0007669"/>
    <property type="project" value="UniProtKB-UniRule"/>
</dbReference>
<evidence type="ECO:0000256" key="7">
    <source>
        <dbReference type="HAMAP-Rule" id="MF_00009"/>
    </source>
</evidence>
<dbReference type="Proteomes" id="UP000005096">
    <property type="component" value="Chromosome"/>
</dbReference>
<dbReference type="HOGENOM" id="CLU_106710_3_0_0"/>
<dbReference type="EC" id="3.1.-.-" evidence="7"/>
<keyword evidence="7" id="KW-0690">Ribosome biogenesis</keyword>
<keyword evidence="7" id="KW-0963">Cytoplasm</keyword>
<accession>E3CYT8</accession>
<comment type="function">
    <text evidence="7">Single strand-specific metallo-endoribonuclease involved in late-stage 70S ribosome quality control and in maturation of the 3' terminus of the 16S rRNA.</text>
</comment>
<dbReference type="NCBIfam" id="TIGR00043">
    <property type="entry name" value="rRNA maturation RNase YbeY"/>
    <property type="match status" value="1"/>
</dbReference>
<evidence type="ECO:0000256" key="4">
    <source>
        <dbReference type="ARBA" id="ARBA00022759"/>
    </source>
</evidence>
<comment type="similarity">
    <text evidence="1 7">Belongs to the endoribonuclease YbeY family.</text>
</comment>
<evidence type="ECO:0000256" key="2">
    <source>
        <dbReference type="ARBA" id="ARBA00022722"/>
    </source>
</evidence>
<dbReference type="STRING" id="584708.Apau_1292"/>
<dbReference type="EMBL" id="CM001022">
    <property type="protein sequence ID" value="EFQ23716.1"/>
    <property type="molecule type" value="Genomic_DNA"/>
</dbReference>
<feature type="binding site" evidence="7">
    <location>
        <position position="130"/>
    </location>
    <ligand>
        <name>Zn(2+)</name>
        <dbReference type="ChEBI" id="CHEBI:29105"/>
        <note>catalytic</note>
    </ligand>
</feature>
<comment type="cofactor">
    <cofactor evidence="7">
        <name>Zn(2+)</name>
        <dbReference type="ChEBI" id="CHEBI:29105"/>
    </cofactor>
    <text evidence="7">Binds 1 zinc ion.</text>
</comment>
<keyword evidence="2 7" id="KW-0540">Nuclease</keyword>